<dbReference type="InterPro" id="IPR008930">
    <property type="entry name" value="Terpenoid_cyclase/PrenylTrfase"/>
</dbReference>
<dbReference type="PANTHER" id="PTHR11764">
    <property type="entry name" value="TERPENE CYCLASE/MUTASE FAMILY MEMBER"/>
    <property type="match status" value="1"/>
</dbReference>
<evidence type="ECO:0000313" key="8">
    <source>
        <dbReference type="Proteomes" id="UP001549104"/>
    </source>
</evidence>
<keyword evidence="3" id="KW-0677">Repeat</keyword>
<evidence type="ECO:0000259" key="6">
    <source>
        <dbReference type="Pfam" id="PF13249"/>
    </source>
</evidence>
<evidence type="ECO:0000259" key="5">
    <source>
        <dbReference type="Pfam" id="PF13243"/>
    </source>
</evidence>
<protein>
    <submittedName>
        <fullName evidence="7">Sporulenol synthase</fullName>
        <ecNumber evidence="7">4.2.1.137</ecNumber>
    </submittedName>
</protein>
<dbReference type="Gene3D" id="1.50.10.20">
    <property type="match status" value="2"/>
</dbReference>
<dbReference type="Pfam" id="PF13249">
    <property type="entry name" value="SQHop_cyclase_N"/>
    <property type="match status" value="1"/>
</dbReference>
<keyword evidence="4" id="KW-0413">Isomerase</keyword>
<dbReference type="GO" id="GO:0016829">
    <property type="term" value="F:lyase activity"/>
    <property type="evidence" value="ECO:0007669"/>
    <property type="project" value="UniProtKB-KW"/>
</dbReference>
<gene>
    <name evidence="7" type="ORF">ABIC55_001760</name>
</gene>
<dbReference type="InterPro" id="IPR032696">
    <property type="entry name" value="SQ_cyclase_C"/>
</dbReference>
<comment type="similarity">
    <text evidence="2">Belongs to the terpene cyclase/mutase family.</text>
</comment>
<keyword evidence="8" id="KW-1185">Reference proteome</keyword>
<evidence type="ECO:0000256" key="4">
    <source>
        <dbReference type="ARBA" id="ARBA00023235"/>
    </source>
</evidence>
<evidence type="ECO:0000256" key="1">
    <source>
        <dbReference type="ARBA" id="ARBA00004999"/>
    </source>
</evidence>
<comment type="pathway">
    <text evidence="1">Secondary metabolite biosynthesis; hopanoid biosynthesis.</text>
</comment>
<dbReference type="PANTHER" id="PTHR11764:SF20">
    <property type="entry name" value="LANOSTEROL SYNTHASE"/>
    <property type="match status" value="1"/>
</dbReference>
<dbReference type="NCBIfam" id="TIGR01507">
    <property type="entry name" value="hopene_cyclase"/>
    <property type="match status" value="1"/>
</dbReference>
<accession>A0ABV2K9G6</accession>
<dbReference type="SFLD" id="SFLDG01016">
    <property type="entry name" value="Prenyltransferase_Like_2"/>
    <property type="match status" value="1"/>
</dbReference>
<organism evidence="7 8">
    <name type="scientific">Sporosarcina psychrophila</name>
    <name type="common">Bacillus psychrophilus</name>
    <dbReference type="NCBI Taxonomy" id="1476"/>
    <lineage>
        <taxon>Bacteria</taxon>
        <taxon>Bacillati</taxon>
        <taxon>Bacillota</taxon>
        <taxon>Bacilli</taxon>
        <taxon>Bacillales</taxon>
        <taxon>Caryophanaceae</taxon>
        <taxon>Sporosarcina</taxon>
    </lineage>
</organism>
<evidence type="ECO:0000256" key="3">
    <source>
        <dbReference type="ARBA" id="ARBA00022737"/>
    </source>
</evidence>
<dbReference type="InterPro" id="IPR032697">
    <property type="entry name" value="SQ_cyclase_N"/>
</dbReference>
<dbReference type="SUPFAM" id="SSF48239">
    <property type="entry name" value="Terpenoid cyclases/Protein prenyltransferases"/>
    <property type="match status" value="2"/>
</dbReference>
<dbReference type="InterPro" id="IPR006400">
    <property type="entry name" value="Hopene-cyclase"/>
</dbReference>
<reference evidence="7 8" key="1">
    <citation type="submission" date="2024-06" db="EMBL/GenBank/DDBJ databases">
        <title>Sorghum-associated microbial communities from plants grown in Nebraska, USA.</title>
        <authorList>
            <person name="Schachtman D."/>
        </authorList>
    </citation>
    <scope>NUCLEOTIDE SEQUENCE [LARGE SCALE GENOMIC DNA]</scope>
    <source>
        <strain evidence="7 8">1288</strain>
    </source>
</reference>
<dbReference type="PROSITE" id="PS01074">
    <property type="entry name" value="TERPENE_SYNTHASES"/>
    <property type="match status" value="1"/>
</dbReference>
<feature type="domain" description="Squalene cyclase C-terminal" evidence="5">
    <location>
        <begin position="297"/>
        <end position="612"/>
    </location>
</feature>
<feature type="domain" description="Squalene cyclase N-terminal" evidence="6">
    <location>
        <begin position="3"/>
        <end position="282"/>
    </location>
</feature>
<keyword evidence="7" id="KW-0456">Lyase</keyword>
<dbReference type="Pfam" id="PF13243">
    <property type="entry name" value="SQHop_cyclase_C"/>
    <property type="match status" value="1"/>
</dbReference>
<evidence type="ECO:0000313" key="7">
    <source>
        <dbReference type="EMBL" id="MET3656673.1"/>
    </source>
</evidence>
<dbReference type="InterPro" id="IPR002365">
    <property type="entry name" value="Terpene_synthase_CS"/>
</dbReference>
<dbReference type="InterPro" id="IPR018333">
    <property type="entry name" value="Squalene_cyclase"/>
</dbReference>
<dbReference type="EMBL" id="JBEPME010000002">
    <property type="protein sequence ID" value="MET3656673.1"/>
    <property type="molecule type" value="Genomic_DNA"/>
</dbReference>
<sequence>MISQLVQQLKTDQTPDGSWDYPFETGISTDAYMIILVRTLEIDDENLVRDLAERILSKQEANGAWKLFHDEGDGNISATVEAYYSLLYSGYVSKEDYRLLAAKKFILANGGLEKSHMLTKIMLALTGQYPWPAYFPIPVEIILLPLNFPINFYDLSVYGRANLAPIMILANKKYVKTTKSSPNLSELFLPETADDFFNIQDIQELFSIIEHDLKSFLGLSQTFNSLAINQTKQYMLNHIEPDGTLYSYFSSTFLMIFSLLSLGHSNSDPIILKAVEGLKAMKCTIHGQQHIQYTTATVWNTSLISYALQKAGVPSTDSVIEKASEYLLEQQQTKYGDWAIHNPGVLPGGWGFSAVNTMNPDIDDSTASLRAISQLVQKDTRIHQAWDKGILWVMSMQNSDGGWPAFEKNVDNQLLNLLPIEGGKFLLTDPSSADLTGRTLEFLGEYTNLPKNHDLMKRGVDWLIHNQEVDGSWYGRWGICYIYGTWAAITGLIAVGVSPGSPTIQKAVNWLLSIQNHDGGWGESCKSDLASKYIPLGSSNLTQTAWALDTLIAVSEKATPVIDAGISYLLETYNKVDWTLFYPVGQGMGGGFYIHYHSYQYIFPLLALTNYEKKFQG</sequence>
<evidence type="ECO:0000256" key="2">
    <source>
        <dbReference type="ARBA" id="ARBA00009755"/>
    </source>
</evidence>
<dbReference type="NCBIfam" id="TIGR01787">
    <property type="entry name" value="squalene_cyclas"/>
    <property type="match status" value="1"/>
</dbReference>
<dbReference type="EC" id="4.2.1.137" evidence="7"/>
<proteinExistence type="inferred from homology"/>
<comment type="caution">
    <text evidence="7">The sequence shown here is derived from an EMBL/GenBank/DDBJ whole genome shotgun (WGS) entry which is preliminary data.</text>
</comment>
<name>A0ABV2K9G6_SPOPS</name>
<dbReference type="Proteomes" id="UP001549104">
    <property type="component" value="Unassembled WGS sequence"/>
</dbReference>